<comment type="caution">
    <text evidence="2">The sequence shown here is derived from an EMBL/GenBank/DDBJ whole genome shotgun (WGS) entry which is preliminary data.</text>
</comment>
<dbReference type="AlphaFoldDB" id="A0AAD5S837"/>
<name>A0AAD5S837_9FUNG</name>
<proteinExistence type="predicted"/>
<protein>
    <submittedName>
        <fullName evidence="2">Uncharacterized protein</fullName>
    </submittedName>
</protein>
<feature type="compositionally biased region" description="Low complexity" evidence="1">
    <location>
        <begin position="107"/>
        <end position="119"/>
    </location>
</feature>
<feature type="compositionally biased region" description="Basic and acidic residues" evidence="1">
    <location>
        <begin position="88"/>
        <end position="97"/>
    </location>
</feature>
<reference evidence="2" key="1">
    <citation type="submission" date="2020-05" db="EMBL/GenBank/DDBJ databases">
        <title>Phylogenomic resolution of chytrid fungi.</title>
        <authorList>
            <person name="Stajich J.E."/>
            <person name="Amses K."/>
            <person name="Simmons R."/>
            <person name="Seto K."/>
            <person name="Myers J."/>
            <person name="Bonds A."/>
            <person name="Quandt C.A."/>
            <person name="Barry K."/>
            <person name="Liu P."/>
            <person name="Grigoriev I."/>
            <person name="Longcore J.E."/>
            <person name="James T.Y."/>
        </authorList>
    </citation>
    <scope>NUCLEOTIDE SEQUENCE</scope>
    <source>
        <strain evidence="2">JEL0318</strain>
    </source>
</reference>
<accession>A0AAD5S837</accession>
<feature type="region of interest" description="Disordered" evidence="1">
    <location>
        <begin position="1"/>
        <end position="24"/>
    </location>
</feature>
<feature type="compositionally biased region" description="Basic residues" evidence="1">
    <location>
        <begin position="77"/>
        <end position="87"/>
    </location>
</feature>
<evidence type="ECO:0000313" key="3">
    <source>
        <dbReference type="Proteomes" id="UP001212841"/>
    </source>
</evidence>
<organism evidence="2 3">
    <name type="scientific">Rhizophlyctis rosea</name>
    <dbReference type="NCBI Taxonomy" id="64517"/>
    <lineage>
        <taxon>Eukaryota</taxon>
        <taxon>Fungi</taxon>
        <taxon>Fungi incertae sedis</taxon>
        <taxon>Chytridiomycota</taxon>
        <taxon>Chytridiomycota incertae sedis</taxon>
        <taxon>Chytridiomycetes</taxon>
        <taxon>Rhizophlyctidales</taxon>
        <taxon>Rhizophlyctidaceae</taxon>
        <taxon>Rhizophlyctis</taxon>
    </lineage>
</organism>
<feature type="region of interest" description="Disordered" evidence="1">
    <location>
        <begin position="67"/>
        <end position="123"/>
    </location>
</feature>
<evidence type="ECO:0000313" key="2">
    <source>
        <dbReference type="EMBL" id="KAJ3046870.1"/>
    </source>
</evidence>
<evidence type="ECO:0000256" key="1">
    <source>
        <dbReference type="SAM" id="MobiDB-lite"/>
    </source>
</evidence>
<keyword evidence="3" id="KW-1185">Reference proteome</keyword>
<gene>
    <name evidence="2" type="ORF">HK097_000441</name>
</gene>
<sequence>MKKSAKTSIGLQPPPPSASTTPNNLEAWKTWLQTHANWPKDESQIRLVSVTRVRDHQWTDVHKFAEAAAQAPNFPPRKPKRLKTRKRKAEDEGETRALRSGKKIKSPTAAVPAPTAVTNPDPPGTYVDPPHFENIYMYHGTLETNIDSITTDGYQIGQSGAVFCASAPLTSVMYCRGGKKMLLNSVLVEGHLRPGIVNMGVEGWWSTPRVQRVVPIAVIEFAYSQYGQYVYGDY</sequence>
<feature type="compositionally biased region" description="Polar residues" evidence="1">
    <location>
        <begin position="1"/>
        <end position="10"/>
    </location>
</feature>
<dbReference type="EMBL" id="JADGJD010001075">
    <property type="protein sequence ID" value="KAJ3046870.1"/>
    <property type="molecule type" value="Genomic_DNA"/>
</dbReference>
<dbReference type="Proteomes" id="UP001212841">
    <property type="component" value="Unassembled WGS sequence"/>
</dbReference>